<dbReference type="EMBL" id="CP011509">
    <property type="protein sequence ID" value="AKJ02593.1"/>
    <property type="molecule type" value="Genomic_DNA"/>
</dbReference>
<accession>A0AAC8TE82</accession>
<dbReference type="InterPro" id="IPR007712">
    <property type="entry name" value="RelE/ParE_toxin"/>
</dbReference>
<evidence type="ECO:0000313" key="5">
    <source>
        <dbReference type="Proteomes" id="UP000256345"/>
    </source>
</evidence>
<sequence>MIHLELHPGAAQEVDAIIDWYEDQREGLGAEFLAQLRRDLQSITENPRTNPPWPGARTRALDVRRFIMERFPFVLPYVMREDLVVVLAIAHVRRRPGYWLERAKPPRRR</sequence>
<dbReference type="KEGG" id="age:AA314_04219"/>
<dbReference type="Gene3D" id="3.30.2310.20">
    <property type="entry name" value="RelE-like"/>
    <property type="match status" value="1"/>
</dbReference>
<dbReference type="EMBL" id="QUMU01000008">
    <property type="protein sequence ID" value="REG28487.1"/>
    <property type="molecule type" value="Genomic_DNA"/>
</dbReference>
<protein>
    <submittedName>
        <fullName evidence="3">ParE-like toxin of type II ParDE toxin-antitoxin system</fullName>
    </submittedName>
</protein>
<evidence type="ECO:0000313" key="3">
    <source>
        <dbReference type="EMBL" id="REG28487.1"/>
    </source>
</evidence>
<evidence type="ECO:0000313" key="4">
    <source>
        <dbReference type="Proteomes" id="UP000035579"/>
    </source>
</evidence>
<dbReference type="RefSeq" id="WP_047856877.1">
    <property type="nucleotide sequence ID" value="NZ_CP011509.1"/>
</dbReference>
<keyword evidence="5" id="KW-1185">Reference proteome</keyword>
<dbReference type="Pfam" id="PF05016">
    <property type="entry name" value="ParE_toxin"/>
    <property type="match status" value="1"/>
</dbReference>
<dbReference type="InterPro" id="IPR035093">
    <property type="entry name" value="RelE/ParE_toxin_dom_sf"/>
</dbReference>
<dbReference type="Proteomes" id="UP000256345">
    <property type="component" value="Unassembled WGS sequence"/>
</dbReference>
<gene>
    <name evidence="2" type="ORF">AA314_04219</name>
    <name evidence="3" type="ORF">ATI61_10820</name>
</gene>
<evidence type="ECO:0000256" key="1">
    <source>
        <dbReference type="ARBA" id="ARBA00022649"/>
    </source>
</evidence>
<keyword evidence="1" id="KW-1277">Toxin-antitoxin system</keyword>
<dbReference type="AlphaFoldDB" id="A0AAC8TE82"/>
<dbReference type="Proteomes" id="UP000035579">
    <property type="component" value="Chromosome"/>
</dbReference>
<reference evidence="3 5" key="2">
    <citation type="submission" date="2018-08" db="EMBL/GenBank/DDBJ databases">
        <title>Genomic Encyclopedia of Archaeal and Bacterial Type Strains, Phase II (KMG-II): from individual species to whole genera.</title>
        <authorList>
            <person name="Goeker M."/>
        </authorList>
    </citation>
    <scope>NUCLEOTIDE SEQUENCE [LARGE SCALE GENOMIC DNA]</scope>
    <source>
        <strain evidence="3 5">DSM 2261</strain>
    </source>
</reference>
<evidence type="ECO:0000313" key="2">
    <source>
        <dbReference type="EMBL" id="AKJ02593.1"/>
    </source>
</evidence>
<name>A0AAC8TE82_9BACT</name>
<reference evidence="2 4" key="1">
    <citation type="submission" date="2015-05" db="EMBL/GenBank/DDBJ databases">
        <title>Genome assembly of Archangium gephyra DSM 2261.</title>
        <authorList>
            <person name="Sharma G."/>
            <person name="Subramanian S."/>
        </authorList>
    </citation>
    <scope>NUCLEOTIDE SEQUENCE [LARGE SCALE GENOMIC DNA]</scope>
    <source>
        <strain evidence="2 4">DSM 2261</strain>
    </source>
</reference>
<proteinExistence type="predicted"/>
<organism evidence="2 4">
    <name type="scientific">Archangium gephyra</name>
    <dbReference type="NCBI Taxonomy" id="48"/>
    <lineage>
        <taxon>Bacteria</taxon>
        <taxon>Pseudomonadati</taxon>
        <taxon>Myxococcota</taxon>
        <taxon>Myxococcia</taxon>
        <taxon>Myxococcales</taxon>
        <taxon>Cystobacterineae</taxon>
        <taxon>Archangiaceae</taxon>
        <taxon>Archangium</taxon>
    </lineage>
</organism>